<evidence type="ECO:0000256" key="1">
    <source>
        <dbReference type="SAM" id="Phobius"/>
    </source>
</evidence>
<comment type="caution">
    <text evidence="2">The sequence shown here is derived from an EMBL/GenBank/DDBJ whole genome shotgun (WGS) entry which is preliminary data.</text>
</comment>
<name>A0A8H3Z8X2_VENIN</name>
<reference evidence="2 3" key="1">
    <citation type="submission" date="2018-12" db="EMBL/GenBank/DDBJ databases">
        <title>Venturia inaequalis Genome Resource.</title>
        <authorList>
            <person name="Lichtner F.J."/>
        </authorList>
    </citation>
    <scope>NUCLEOTIDE SEQUENCE [LARGE SCALE GENOMIC DNA]</scope>
    <source>
        <strain evidence="2 3">120213</strain>
    </source>
</reference>
<proteinExistence type="predicted"/>
<organism evidence="2 3">
    <name type="scientific">Venturia inaequalis</name>
    <name type="common">Apple scab fungus</name>
    <dbReference type="NCBI Taxonomy" id="5025"/>
    <lineage>
        <taxon>Eukaryota</taxon>
        <taxon>Fungi</taxon>
        <taxon>Dikarya</taxon>
        <taxon>Ascomycota</taxon>
        <taxon>Pezizomycotina</taxon>
        <taxon>Dothideomycetes</taxon>
        <taxon>Pleosporomycetidae</taxon>
        <taxon>Venturiales</taxon>
        <taxon>Venturiaceae</taxon>
        <taxon>Venturia</taxon>
    </lineage>
</organism>
<keyword evidence="1" id="KW-0472">Membrane</keyword>
<gene>
    <name evidence="2" type="ORF">EG328_008365</name>
</gene>
<keyword evidence="1" id="KW-0812">Transmembrane</keyword>
<dbReference type="AlphaFoldDB" id="A0A8H3Z8X2"/>
<evidence type="ECO:0000313" key="2">
    <source>
        <dbReference type="EMBL" id="KAE9984747.1"/>
    </source>
</evidence>
<protein>
    <submittedName>
        <fullName evidence="2">Uncharacterized protein</fullName>
    </submittedName>
</protein>
<dbReference type="EMBL" id="WNWS01000047">
    <property type="protein sequence ID" value="KAE9984747.1"/>
    <property type="molecule type" value="Genomic_DNA"/>
</dbReference>
<dbReference type="Proteomes" id="UP000447873">
    <property type="component" value="Unassembled WGS sequence"/>
</dbReference>
<evidence type="ECO:0000313" key="3">
    <source>
        <dbReference type="Proteomes" id="UP000447873"/>
    </source>
</evidence>
<feature type="transmembrane region" description="Helical" evidence="1">
    <location>
        <begin position="45"/>
        <end position="65"/>
    </location>
</feature>
<sequence>MSTAIDMPEADARLSRVTATADLPQDAVPVPEAADDEDDHEVKPWWAYVVEFFVIPLYWMAWWLWPTWVWERRGVRDQELFKLDLEIYWTRTLRDALDTLAYPGVHVPVNLNSTAARIKWRLCSWDWWTVKSWYAVMLVRWFWRYGPIMSPPFGIDPYNSFTFVAVHMEDFFATATRRGSETGFGSAGSFFYFKASQQESFSTLGAVGACAILE</sequence>
<accession>A0A8H3Z8X2</accession>
<keyword evidence="1" id="KW-1133">Transmembrane helix</keyword>